<feature type="domain" description="Glycosyltransferase RgtA/B/C/D-like" evidence="9">
    <location>
        <begin position="79"/>
        <end position="232"/>
    </location>
</feature>
<feature type="transmembrane region" description="Helical" evidence="8">
    <location>
        <begin position="361"/>
        <end position="378"/>
    </location>
</feature>
<comment type="subcellular location">
    <subcellularLocation>
        <location evidence="1">Cell membrane</location>
        <topology evidence="1">Multi-pass membrane protein</topology>
    </subcellularLocation>
</comment>
<keyword evidence="11" id="KW-1185">Reference proteome</keyword>
<proteinExistence type="predicted"/>
<evidence type="ECO:0000256" key="5">
    <source>
        <dbReference type="ARBA" id="ARBA00022692"/>
    </source>
</evidence>
<comment type="caution">
    <text evidence="10">The sequence shown here is derived from an EMBL/GenBank/DDBJ whole genome shotgun (WGS) entry which is preliminary data.</text>
</comment>
<keyword evidence="7 8" id="KW-0472">Membrane</keyword>
<feature type="transmembrane region" description="Helical" evidence="8">
    <location>
        <begin position="336"/>
        <end position="354"/>
    </location>
</feature>
<organism evidence="10 11">
    <name type="scientific">Clostridium malenominatum</name>
    <dbReference type="NCBI Taxonomy" id="1539"/>
    <lineage>
        <taxon>Bacteria</taxon>
        <taxon>Bacillati</taxon>
        <taxon>Bacillota</taxon>
        <taxon>Clostridia</taxon>
        <taxon>Eubacteriales</taxon>
        <taxon>Clostridiaceae</taxon>
        <taxon>Clostridium</taxon>
    </lineage>
</organism>
<feature type="transmembrane region" description="Helical" evidence="8">
    <location>
        <begin position="95"/>
        <end position="117"/>
    </location>
</feature>
<evidence type="ECO:0000313" key="10">
    <source>
        <dbReference type="EMBL" id="GAA0719357.1"/>
    </source>
</evidence>
<evidence type="ECO:0000256" key="3">
    <source>
        <dbReference type="ARBA" id="ARBA00022676"/>
    </source>
</evidence>
<keyword evidence="4" id="KW-0808">Transferase</keyword>
<dbReference type="InterPro" id="IPR038731">
    <property type="entry name" value="RgtA/B/C-like"/>
</dbReference>
<evidence type="ECO:0000256" key="7">
    <source>
        <dbReference type="ARBA" id="ARBA00023136"/>
    </source>
</evidence>
<keyword evidence="5 8" id="KW-0812">Transmembrane</keyword>
<dbReference type="EMBL" id="BAAACF010000001">
    <property type="protein sequence ID" value="GAA0719357.1"/>
    <property type="molecule type" value="Genomic_DNA"/>
</dbReference>
<keyword evidence="2" id="KW-1003">Cell membrane</keyword>
<evidence type="ECO:0000256" key="2">
    <source>
        <dbReference type="ARBA" id="ARBA00022475"/>
    </source>
</evidence>
<feature type="transmembrane region" description="Helical" evidence="8">
    <location>
        <begin position="12"/>
        <end position="31"/>
    </location>
</feature>
<keyword evidence="3" id="KW-0328">Glycosyltransferase</keyword>
<dbReference type="RefSeq" id="WP_343766768.1">
    <property type="nucleotide sequence ID" value="NZ_BAAACF010000001.1"/>
</dbReference>
<gene>
    <name evidence="10" type="ORF">GCM10008905_07310</name>
</gene>
<dbReference type="InterPro" id="IPR050297">
    <property type="entry name" value="LipidA_mod_glycosyltrf_83"/>
</dbReference>
<accession>A0ABP3U002</accession>
<feature type="transmembrane region" description="Helical" evidence="8">
    <location>
        <begin position="124"/>
        <end position="141"/>
    </location>
</feature>
<dbReference type="PANTHER" id="PTHR33908:SF11">
    <property type="entry name" value="MEMBRANE PROTEIN"/>
    <property type="match status" value="1"/>
</dbReference>
<feature type="transmembrane region" description="Helical" evidence="8">
    <location>
        <begin position="219"/>
        <end position="236"/>
    </location>
</feature>
<sequence>MFSIRKEDKWIKISLMIILSLFFILNLYSVLKYGNLNYLGSFEKFDNDDVKYIRSAWELIDSGHFIYHKVDEPTVFIMPGLIYTLAFFMKLFGKFGGITAFRVFQAVIQVGSMYFLFLIGRKVFNSRVALIGCILNALYVVEYYAPTLILTEIIFKFLLLVLIYVSICAVEEKNMMLYTIGGVVWGLGCLVRPTIAAYPIVILIMWIIKKYTINEMVKYTIVTTLVFSLIMGPWWIRNYIAFDRFIPLTMSSGNPFLQGTYVNYNHENEYTTYELGKTVIETNQNEINAGLYRLKTYGRKEPLKYIYWYTIGKSWYLWNSPFYWKSVFGVSFNAVTIYHYIVLLLGIISTIVLFKKREKKFIFLFLTILFFNLIYLPYFTFSRYSYPIMPIVCIIGGFGVYEVLVKRRL</sequence>
<feature type="transmembrane region" description="Helical" evidence="8">
    <location>
        <begin position="153"/>
        <end position="170"/>
    </location>
</feature>
<dbReference type="Proteomes" id="UP001500339">
    <property type="component" value="Unassembled WGS sequence"/>
</dbReference>
<feature type="transmembrane region" description="Helical" evidence="8">
    <location>
        <begin position="384"/>
        <end position="404"/>
    </location>
</feature>
<evidence type="ECO:0000256" key="8">
    <source>
        <dbReference type="SAM" id="Phobius"/>
    </source>
</evidence>
<evidence type="ECO:0000259" key="9">
    <source>
        <dbReference type="Pfam" id="PF13231"/>
    </source>
</evidence>
<protein>
    <submittedName>
        <fullName evidence="10">Glycosyltransferase family 39 protein</fullName>
    </submittedName>
</protein>
<dbReference type="PANTHER" id="PTHR33908">
    <property type="entry name" value="MANNOSYLTRANSFERASE YKCB-RELATED"/>
    <property type="match status" value="1"/>
</dbReference>
<evidence type="ECO:0000256" key="1">
    <source>
        <dbReference type="ARBA" id="ARBA00004651"/>
    </source>
</evidence>
<reference evidence="11" key="1">
    <citation type="journal article" date="2019" name="Int. J. Syst. Evol. Microbiol.">
        <title>The Global Catalogue of Microorganisms (GCM) 10K type strain sequencing project: providing services to taxonomists for standard genome sequencing and annotation.</title>
        <authorList>
            <consortium name="The Broad Institute Genomics Platform"/>
            <consortium name="The Broad Institute Genome Sequencing Center for Infectious Disease"/>
            <person name="Wu L."/>
            <person name="Ma J."/>
        </authorList>
    </citation>
    <scope>NUCLEOTIDE SEQUENCE [LARGE SCALE GENOMIC DNA]</scope>
    <source>
        <strain evidence="11">JCM 1405</strain>
    </source>
</reference>
<name>A0ABP3U002_9CLOT</name>
<keyword evidence="6 8" id="KW-1133">Transmembrane helix</keyword>
<evidence type="ECO:0000256" key="4">
    <source>
        <dbReference type="ARBA" id="ARBA00022679"/>
    </source>
</evidence>
<evidence type="ECO:0000256" key="6">
    <source>
        <dbReference type="ARBA" id="ARBA00022989"/>
    </source>
</evidence>
<dbReference type="Pfam" id="PF13231">
    <property type="entry name" value="PMT_2"/>
    <property type="match status" value="1"/>
</dbReference>
<evidence type="ECO:0000313" key="11">
    <source>
        <dbReference type="Proteomes" id="UP001500339"/>
    </source>
</evidence>
<feature type="transmembrane region" description="Helical" evidence="8">
    <location>
        <begin position="305"/>
        <end position="324"/>
    </location>
</feature>
<feature type="transmembrane region" description="Helical" evidence="8">
    <location>
        <begin position="182"/>
        <end position="207"/>
    </location>
</feature>